<evidence type="ECO:0000313" key="3">
    <source>
        <dbReference type="Proteomes" id="UP000249524"/>
    </source>
</evidence>
<protein>
    <recommendedName>
        <fullName evidence="4">Peptidase A2 domain-containing protein</fullName>
    </recommendedName>
</protein>
<dbReference type="SUPFAM" id="SSF50630">
    <property type="entry name" value="Acid proteases"/>
    <property type="match status" value="2"/>
</dbReference>
<name>A0A328B6H3_9CAUL</name>
<dbReference type="Proteomes" id="UP000249524">
    <property type="component" value="Unassembled WGS sequence"/>
</dbReference>
<feature type="region of interest" description="Disordered" evidence="1">
    <location>
        <begin position="1"/>
        <end position="127"/>
    </location>
</feature>
<evidence type="ECO:0000256" key="1">
    <source>
        <dbReference type="SAM" id="MobiDB-lite"/>
    </source>
</evidence>
<feature type="compositionally biased region" description="Basic residues" evidence="1">
    <location>
        <begin position="96"/>
        <end position="119"/>
    </location>
</feature>
<dbReference type="GO" id="GO:0004190">
    <property type="term" value="F:aspartic-type endopeptidase activity"/>
    <property type="evidence" value="ECO:0007669"/>
    <property type="project" value="InterPro"/>
</dbReference>
<dbReference type="Gene3D" id="2.40.70.10">
    <property type="entry name" value="Acid Proteases"/>
    <property type="match status" value="2"/>
</dbReference>
<gene>
    <name evidence="2" type="ORF">DJ019_18945</name>
</gene>
<sequence>MGQLSRQRRTAHEPASAPARLHRAAGLDRRGDLGPRDQYGVSGGSLAHPGAYPGGELSRRRGLPVSRRLPPGSRDRARPGPCRRGRAHAPAAGGHWSRRPGRRAQRAPARAVRRLRPSCRPRDPGLAGRRLRHRRGRVADPVTSRRGLLLLAAAGGAALFLVRDRLPRDLDVRFANGRATPWLPLAPGRNLVEIDATVSGRPVRAVVDTGAQFTAVDRVLAESLDLPRTLAAPVLAYGVSGGPTLTHTVTLDVGVPGLHAPGLRAPALDLAALSAATGREFQLLIGRDVLREAVLEIDFARDRMRFLSPGAYRLPFDGQVIPLKQRSGGAPTVPVSIEGRPPIDLLLDTGASGWVALSEAAARDAGLLAPGRPVTRAQSVSLGGVRLDRVVEARQLAIGHLALRHVPVQIYAPAIHAPAPAGLVGASALQGMHVAVDLAGRRLILAAPTLMIVPEQSARRPSSPAQ</sequence>
<dbReference type="Pfam" id="PF13650">
    <property type="entry name" value="Asp_protease_2"/>
    <property type="match status" value="2"/>
</dbReference>
<evidence type="ECO:0008006" key="4">
    <source>
        <dbReference type="Google" id="ProtNLM"/>
    </source>
</evidence>
<dbReference type="InterPro" id="IPR021109">
    <property type="entry name" value="Peptidase_aspartic_dom_sf"/>
</dbReference>
<dbReference type="EMBL" id="QFYS01000011">
    <property type="protein sequence ID" value="RAK62497.1"/>
    <property type="molecule type" value="Genomic_DNA"/>
</dbReference>
<keyword evidence="3" id="KW-1185">Reference proteome</keyword>
<organism evidence="2 3">
    <name type="scientific">Phenylobacterium kunshanense</name>
    <dbReference type="NCBI Taxonomy" id="1445034"/>
    <lineage>
        <taxon>Bacteria</taxon>
        <taxon>Pseudomonadati</taxon>
        <taxon>Pseudomonadota</taxon>
        <taxon>Alphaproteobacteria</taxon>
        <taxon>Caulobacterales</taxon>
        <taxon>Caulobacteraceae</taxon>
        <taxon>Phenylobacterium</taxon>
    </lineage>
</organism>
<proteinExistence type="predicted"/>
<dbReference type="OrthoDB" id="107347at2"/>
<evidence type="ECO:0000313" key="2">
    <source>
        <dbReference type="EMBL" id="RAK62497.1"/>
    </source>
</evidence>
<feature type="compositionally biased region" description="Basic and acidic residues" evidence="1">
    <location>
        <begin position="25"/>
        <end position="35"/>
    </location>
</feature>
<reference evidence="2 3" key="1">
    <citation type="submission" date="2018-05" db="EMBL/GenBank/DDBJ databases">
        <authorList>
            <person name="Lanie J.A."/>
            <person name="Ng W.-L."/>
            <person name="Kazmierczak K.M."/>
            <person name="Andrzejewski T.M."/>
            <person name="Davidsen T.M."/>
            <person name="Wayne K.J."/>
            <person name="Tettelin H."/>
            <person name="Glass J.I."/>
            <person name="Rusch D."/>
            <person name="Podicherti R."/>
            <person name="Tsui H.-C.T."/>
            <person name="Winkler M.E."/>
        </authorList>
    </citation>
    <scope>NUCLEOTIDE SEQUENCE [LARGE SCALE GENOMIC DNA]</scope>
    <source>
        <strain evidence="2 3">BUT-10</strain>
    </source>
</reference>
<accession>A0A328B6H3</accession>
<dbReference type="AlphaFoldDB" id="A0A328B6H3"/>
<dbReference type="GO" id="GO:0006508">
    <property type="term" value="P:proteolysis"/>
    <property type="evidence" value="ECO:0007669"/>
    <property type="project" value="InterPro"/>
</dbReference>
<dbReference type="InterPro" id="IPR001969">
    <property type="entry name" value="Aspartic_peptidase_AS"/>
</dbReference>
<dbReference type="InterPro" id="IPR034122">
    <property type="entry name" value="Retropepsin-like_bacterial"/>
</dbReference>
<comment type="caution">
    <text evidence="2">The sequence shown here is derived from an EMBL/GenBank/DDBJ whole genome shotgun (WGS) entry which is preliminary data.</text>
</comment>
<dbReference type="CDD" id="cd05483">
    <property type="entry name" value="retropepsin_like_bacteria"/>
    <property type="match status" value="1"/>
</dbReference>
<dbReference type="PROSITE" id="PS00141">
    <property type="entry name" value="ASP_PROTEASE"/>
    <property type="match status" value="1"/>
</dbReference>